<dbReference type="SUPFAM" id="SSF56601">
    <property type="entry name" value="beta-lactamase/transpeptidase-like"/>
    <property type="match status" value="1"/>
</dbReference>
<keyword evidence="1" id="KW-1133">Transmembrane helix</keyword>
<protein>
    <recommendedName>
        <fullName evidence="2">Peptidase S11 D-alanyl-D-alanine carboxypeptidase A N-terminal domain-containing protein</fullName>
    </recommendedName>
</protein>
<accession>A0A939TLL5</accession>
<dbReference type="GO" id="GO:0009002">
    <property type="term" value="F:serine-type D-Ala-D-Ala carboxypeptidase activity"/>
    <property type="evidence" value="ECO:0007669"/>
    <property type="project" value="InterPro"/>
</dbReference>
<keyword evidence="1" id="KW-0472">Membrane</keyword>
<dbReference type="Pfam" id="PF00768">
    <property type="entry name" value="Peptidase_S11"/>
    <property type="match status" value="1"/>
</dbReference>
<keyword evidence="1" id="KW-0812">Transmembrane</keyword>
<organism evidence="3 4">
    <name type="scientific">Microbacterium stercoris</name>
    <dbReference type="NCBI Taxonomy" id="2820289"/>
    <lineage>
        <taxon>Bacteria</taxon>
        <taxon>Bacillati</taxon>
        <taxon>Actinomycetota</taxon>
        <taxon>Actinomycetes</taxon>
        <taxon>Micrococcales</taxon>
        <taxon>Microbacteriaceae</taxon>
        <taxon>Microbacterium</taxon>
    </lineage>
</organism>
<proteinExistence type="predicted"/>
<dbReference type="EMBL" id="JAGFOA010000001">
    <property type="protein sequence ID" value="MBO3662248.1"/>
    <property type="molecule type" value="Genomic_DNA"/>
</dbReference>
<evidence type="ECO:0000313" key="4">
    <source>
        <dbReference type="Proteomes" id="UP000680132"/>
    </source>
</evidence>
<sequence length="318" mass="33181">MSPLSKVRRLRLARFGAFVVLAAGLGAGIAVFANSAVGPREAPAAVAEENASDPSRSIDVRALPWPGEGAAAVAIGDSGEILTLDDERHPMASVTKLITALMVLNEKPLAVGEAGTEYHFVEKWNNSYEEYLARDQSALPVPVGGVLTEYQLLQGMLLGSACNYADILVTDVWGDNTAFADAATEYLAEHGLDAITVTEPTGFDPSNTATPSALIELGRLALENPVIAEIVAQPQAELPGAGLVENTNDLLADTGVVGIKTGTLEGSNLLSAKDVAVDGETVRVFAVVLSQPDDEARFTASRALYDGVEAQLAAPGKD</sequence>
<gene>
    <name evidence="3" type="ORF">J5V96_01840</name>
</gene>
<name>A0A939TLL5_9MICO</name>
<feature type="transmembrane region" description="Helical" evidence="1">
    <location>
        <begin position="12"/>
        <end position="33"/>
    </location>
</feature>
<dbReference type="RefSeq" id="WP_208499945.1">
    <property type="nucleotide sequence ID" value="NZ_JAGFOA010000001.1"/>
</dbReference>
<evidence type="ECO:0000259" key="2">
    <source>
        <dbReference type="Pfam" id="PF00768"/>
    </source>
</evidence>
<dbReference type="GO" id="GO:0006508">
    <property type="term" value="P:proteolysis"/>
    <property type="evidence" value="ECO:0007669"/>
    <property type="project" value="InterPro"/>
</dbReference>
<dbReference type="InterPro" id="IPR012338">
    <property type="entry name" value="Beta-lactam/transpept-like"/>
</dbReference>
<dbReference type="Gene3D" id="3.40.710.10">
    <property type="entry name" value="DD-peptidase/beta-lactamase superfamily"/>
    <property type="match status" value="1"/>
</dbReference>
<keyword evidence="4" id="KW-1185">Reference proteome</keyword>
<evidence type="ECO:0000313" key="3">
    <source>
        <dbReference type="EMBL" id="MBO3662248.1"/>
    </source>
</evidence>
<dbReference type="InterPro" id="IPR001967">
    <property type="entry name" value="Peptidase_S11_N"/>
</dbReference>
<dbReference type="AlphaFoldDB" id="A0A939TLL5"/>
<dbReference type="Proteomes" id="UP000680132">
    <property type="component" value="Unassembled WGS sequence"/>
</dbReference>
<reference evidence="3" key="1">
    <citation type="submission" date="2021-03" db="EMBL/GenBank/DDBJ databases">
        <title>Microbacterium sp. nov., a novel actinobacterium isolated from cow dung.</title>
        <authorList>
            <person name="Zhang L."/>
        </authorList>
    </citation>
    <scope>NUCLEOTIDE SEQUENCE</scope>
    <source>
        <strain evidence="3">NEAU-LLB</strain>
    </source>
</reference>
<feature type="domain" description="Peptidase S11 D-alanyl-D-alanine carboxypeptidase A N-terminal" evidence="2">
    <location>
        <begin position="76"/>
        <end position="290"/>
    </location>
</feature>
<comment type="caution">
    <text evidence="3">The sequence shown here is derived from an EMBL/GenBank/DDBJ whole genome shotgun (WGS) entry which is preliminary data.</text>
</comment>
<evidence type="ECO:0000256" key="1">
    <source>
        <dbReference type="SAM" id="Phobius"/>
    </source>
</evidence>